<comment type="caution">
    <text evidence="1">The sequence shown here is derived from an EMBL/GenBank/DDBJ whole genome shotgun (WGS) entry which is preliminary data.</text>
</comment>
<evidence type="ECO:0000313" key="1">
    <source>
        <dbReference type="EMBL" id="KAI9920833.1"/>
    </source>
</evidence>
<sequence length="118" mass="14159">MNRTLAKWSLRYDAAGDRGRWAIEELRLHFGERVATPGALKMFFVHKCTDNWRSYELQLNARPRAPRPRRRGGSSFLVCWTRETRLLVEKWHLAKYQNIVYERNDENPGFQYVWSRTT</sequence>
<reference evidence="1 2" key="1">
    <citation type="journal article" date="2022" name="bioRxiv">
        <title>The genome of the oomycete Peronosclerospora sorghi, a cosmopolitan pathogen of maize and sorghum, is inflated with dispersed pseudogenes.</title>
        <authorList>
            <person name="Fletcher K."/>
            <person name="Martin F."/>
            <person name="Isakeit T."/>
            <person name="Cavanaugh K."/>
            <person name="Magill C."/>
            <person name="Michelmore R."/>
        </authorList>
    </citation>
    <scope>NUCLEOTIDE SEQUENCE [LARGE SCALE GENOMIC DNA]</scope>
    <source>
        <strain evidence="1">P6</strain>
    </source>
</reference>
<dbReference type="EMBL" id="CM047580">
    <property type="protein sequence ID" value="KAI9920833.1"/>
    <property type="molecule type" value="Genomic_DNA"/>
</dbReference>
<accession>A0ACC0WRW8</accession>
<organism evidence="1 2">
    <name type="scientific">Peronosclerospora sorghi</name>
    <dbReference type="NCBI Taxonomy" id="230839"/>
    <lineage>
        <taxon>Eukaryota</taxon>
        <taxon>Sar</taxon>
        <taxon>Stramenopiles</taxon>
        <taxon>Oomycota</taxon>
        <taxon>Peronosporomycetes</taxon>
        <taxon>Peronosporales</taxon>
        <taxon>Peronosporaceae</taxon>
        <taxon>Peronosclerospora</taxon>
    </lineage>
</organism>
<name>A0ACC0WRW8_9STRA</name>
<gene>
    <name evidence="1" type="ORF">PsorP6_002090</name>
</gene>
<proteinExistence type="predicted"/>
<protein>
    <submittedName>
        <fullName evidence="1">Uncharacterized protein</fullName>
    </submittedName>
</protein>
<keyword evidence="2" id="KW-1185">Reference proteome</keyword>
<evidence type="ECO:0000313" key="2">
    <source>
        <dbReference type="Proteomes" id="UP001163321"/>
    </source>
</evidence>
<dbReference type="Proteomes" id="UP001163321">
    <property type="component" value="Chromosome 1"/>
</dbReference>